<gene>
    <name evidence="2" type="ORF">Cvel_19162</name>
</gene>
<reference evidence="2" key="1">
    <citation type="submission" date="2014-11" db="EMBL/GenBank/DDBJ databases">
        <authorList>
            <person name="Otto D Thomas"/>
            <person name="Naeem Raeece"/>
        </authorList>
    </citation>
    <scope>NUCLEOTIDE SEQUENCE</scope>
</reference>
<protein>
    <submittedName>
        <fullName evidence="2">Uncharacterized protein</fullName>
    </submittedName>
</protein>
<dbReference type="VEuPathDB" id="CryptoDB:Cvel_19162"/>
<sequence length="316" mass="33454">MSEKGPPPLLGQSPLQQESQTGDFGSRRARQNDPPSIYMCVAGGIQTDGGPAASQQNGVDAGFLPVPPTGPLGVSPMVVGAVAGMGGPAEVAKWENAISKQSSNCLSELPDLNPPRTDVLCSDVESKYNFNSFLQVDHQEQGRALLQNAPIIMNDPGPANSVSPLPSGVVGVCGSPPSACRSRTSNRRSAVSHKRNFRQRQSTKTDLQADSDSEGDVGQPGDPREAPASCRPPLSDCLRVGSSTDEPTEVALPEHIAKLGHDEARLKALQCRVEKVPTDTTTAVALEEMKYKINSKRVRLGDASLNSILSREEVLA</sequence>
<feature type="compositionally biased region" description="Basic residues" evidence="1">
    <location>
        <begin position="184"/>
        <end position="198"/>
    </location>
</feature>
<accession>A0A0G4FXV5</accession>
<proteinExistence type="predicted"/>
<evidence type="ECO:0000313" key="2">
    <source>
        <dbReference type="EMBL" id="CEM19704.1"/>
    </source>
</evidence>
<organism evidence="2">
    <name type="scientific">Chromera velia CCMP2878</name>
    <dbReference type="NCBI Taxonomy" id="1169474"/>
    <lineage>
        <taxon>Eukaryota</taxon>
        <taxon>Sar</taxon>
        <taxon>Alveolata</taxon>
        <taxon>Colpodellida</taxon>
        <taxon>Chromeraceae</taxon>
        <taxon>Chromera</taxon>
    </lineage>
</organism>
<feature type="region of interest" description="Disordered" evidence="1">
    <location>
        <begin position="1"/>
        <end position="38"/>
    </location>
</feature>
<evidence type="ECO:0000256" key="1">
    <source>
        <dbReference type="SAM" id="MobiDB-lite"/>
    </source>
</evidence>
<feature type="compositionally biased region" description="Polar residues" evidence="1">
    <location>
        <begin position="199"/>
        <end position="208"/>
    </location>
</feature>
<name>A0A0G4FXV5_9ALVE</name>
<dbReference type="AlphaFoldDB" id="A0A0G4FXV5"/>
<dbReference type="EMBL" id="CDMZ01000698">
    <property type="protein sequence ID" value="CEM19704.1"/>
    <property type="molecule type" value="Genomic_DNA"/>
</dbReference>
<feature type="region of interest" description="Disordered" evidence="1">
    <location>
        <begin position="176"/>
        <end position="234"/>
    </location>
</feature>
<feature type="compositionally biased region" description="Low complexity" evidence="1">
    <location>
        <begin position="10"/>
        <end position="20"/>
    </location>
</feature>